<evidence type="ECO:0000256" key="6">
    <source>
        <dbReference type="ARBA" id="ARBA00049024"/>
    </source>
</evidence>
<protein>
    <recommendedName>
        <fullName evidence="7">Gamma-glutamyl phosphate reductase</fullName>
        <shortName evidence="7">GPR</shortName>
        <ecNumber evidence="7">1.2.1.41</ecNumber>
    </recommendedName>
    <alternativeName>
        <fullName evidence="7">Glutamate-5-semialdehyde dehydrogenase</fullName>
    </alternativeName>
    <alternativeName>
        <fullName evidence="7">Glutamyl-gamma-semialdehyde dehydrogenase</fullName>
        <shortName evidence="7">GSA dehydrogenase</shortName>
    </alternativeName>
</protein>
<comment type="subcellular location">
    <subcellularLocation>
        <location evidence="7">Cytoplasm</location>
    </subcellularLocation>
</comment>
<dbReference type="InterPro" id="IPR016163">
    <property type="entry name" value="Ald_DH_C"/>
</dbReference>
<dbReference type="GO" id="GO:0050661">
    <property type="term" value="F:NADP binding"/>
    <property type="evidence" value="ECO:0007669"/>
    <property type="project" value="InterPro"/>
</dbReference>
<dbReference type="InterPro" id="IPR015590">
    <property type="entry name" value="Aldehyde_DH_dom"/>
</dbReference>
<dbReference type="Gene3D" id="3.40.605.10">
    <property type="entry name" value="Aldehyde Dehydrogenase, Chain A, domain 1"/>
    <property type="match status" value="1"/>
</dbReference>
<dbReference type="InterPro" id="IPR016161">
    <property type="entry name" value="Ald_DH/histidinol_DH"/>
</dbReference>
<dbReference type="AlphaFoldDB" id="A0A291IK29"/>
<accession>A0A291IK29</accession>
<evidence type="ECO:0000313" key="9">
    <source>
        <dbReference type="Proteomes" id="UP000077734"/>
    </source>
</evidence>
<dbReference type="Gene3D" id="3.40.309.10">
    <property type="entry name" value="Aldehyde Dehydrogenase, Chain A, domain 2"/>
    <property type="match status" value="1"/>
</dbReference>
<dbReference type="CDD" id="cd07079">
    <property type="entry name" value="ALDH_F18-19_ProA-GPR"/>
    <property type="match status" value="1"/>
</dbReference>
<gene>
    <name evidence="7 8" type="primary">proA</name>
    <name evidence="8" type="ORF">A1356_02420</name>
</gene>
<dbReference type="RefSeq" id="WP_064029696.1">
    <property type="nucleotide sequence ID" value="NZ_CP023669.1"/>
</dbReference>
<proteinExistence type="inferred from homology"/>
<dbReference type="NCBIfam" id="NF001221">
    <property type="entry name" value="PRK00197.1"/>
    <property type="match status" value="1"/>
</dbReference>
<dbReference type="PANTHER" id="PTHR11063">
    <property type="entry name" value="GLUTAMATE SEMIALDEHYDE DEHYDROGENASE"/>
    <property type="match status" value="1"/>
</dbReference>
<evidence type="ECO:0000313" key="8">
    <source>
        <dbReference type="EMBL" id="OAI22264.1"/>
    </source>
</evidence>
<dbReference type="PANTHER" id="PTHR11063:SF8">
    <property type="entry name" value="DELTA-1-PYRROLINE-5-CARBOXYLATE SYNTHASE"/>
    <property type="match status" value="1"/>
</dbReference>
<dbReference type="EC" id="1.2.1.41" evidence="7"/>
<dbReference type="NCBIfam" id="TIGR00407">
    <property type="entry name" value="proA"/>
    <property type="match status" value="1"/>
</dbReference>
<evidence type="ECO:0000256" key="7">
    <source>
        <dbReference type="HAMAP-Rule" id="MF_00412"/>
    </source>
</evidence>
<dbReference type="GO" id="GO:0005737">
    <property type="term" value="C:cytoplasm"/>
    <property type="evidence" value="ECO:0007669"/>
    <property type="project" value="UniProtKB-SubCell"/>
</dbReference>
<dbReference type="InterPro" id="IPR000965">
    <property type="entry name" value="GPR_dom"/>
</dbReference>
<dbReference type="InterPro" id="IPR016162">
    <property type="entry name" value="Ald_DH_N"/>
</dbReference>
<comment type="catalytic activity">
    <reaction evidence="6 7">
        <text>L-glutamate 5-semialdehyde + phosphate + NADP(+) = L-glutamyl 5-phosphate + NADPH + H(+)</text>
        <dbReference type="Rhea" id="RHEA:19541"/>
        <dbReference type="ChEBI" id="CHEBI:15378"/>
        <dbReference type="ChEBI" id="CHEBI:43474"/>
        <dbReference type="ChEBI" id="CHEBI:57783"/>
        <dbReference type="ChEBI" id="CHEBI:58066"/>
        <dbReference type="ChEBI" id="CHEBI:58274"/>
        <dbReference type="ChEBI" id="CHEBI:58349"/>
        <dbReference type="EC" id="1.2.1.41"/>
    </reaction>
</comment>
<organism evidence="8 9">
    <name type="scientific">Methylomonas koyamae</name>
    <dbReference type="NCBI Taxonomy" id="702114"/>
    <lineage>
        <taxon>Bacteria</taxon>
        <taxon>Pseudomonadati</taxon>
        <taxon>Pseudomonadota</taxon>
        <taxon>Gammaproteobacteria</taxon>
        <taxon>Methylococcales</taxon>
        <taxon>Methylococcaceae</taxon>
        <taxon>Methylomonas</taxon>
    </lineage>
</organism>
<dbReference type="Pfam" id="PF00171">
    <property type="entry name" value="Aldedh"/>
    <property type="match status" value="2"/>
</dbReference>
<keyword evidence="4 7" id="KW-0521">NADP</keyword>
<comment type="function">
    <text evidence="7">Catalyzes the NADPH-dependent reduction of L-glutamate 5-phosphate into L-glutamate 5-semialdehyde and phosphate. The product spontaneously undergoes cyclization to form 1-pyrroline-5-carboxylate.</text>
</comment>
<comment type="caution">
    <text evidence="8">The sequence shown here is derived from an EMBL/GenBank/DDBJ whole genome shotgun (WGS) entry which is preliminary data.</text>
</comment>
<evidence type="ECO:0000256" key="4">
    <source>
        <dbReference type="ARBA" id="ARBA00022857"/>
    </source>
</evidence>
<dbReference type="InterPro" id="IPR020593">
    <property type="entry name" value="G-glutamylP_reductase_CS"/>
</dbReference>
<dbReference type="KEGG" id="mko:MKLM6_2441"/>
<dbReference type="PROSITE" id="PS01223">
    <property type="entry name" value="PROA"/>
    <property type="match status" value="1"/>
</dbReference>
<dbReference type="SUPFAM" id="SSF53720">
    <property type="entry name" value="ALDH-like"/>
    <property type="match status" value="1"/>
</dbReference>
<reference evidence="8 9" key="1">
    <citation type="submission" date="2016-03" db="EMBL/GenBank/DDBJ databases">
        <authorList>
            <person name="Heylen K."/>
            <person name="De Vos P."/>
            <person name="Vekeman B."/>
        </authorList>
    </citation>
    <scope>NUCLEOTIDE SEQUENCE [LARGE SCALE GENOMIC DNA]</scope>
    <source>
        <strain evidence="8 9">R-49807</strain>
    </source>
</reference>
<dbReference type="EMBL" id="LUUL01000125">
    <property type="protein sequence ID" value="OAI22264.1"/>
    <property type="molecule type" value="Genomic_DNA"/>
</dbReference>
<evidence type="ECO:0000256" key="5">
    <source>
        <dbReference type="ARBA" id="ARBA00023002"/>
    </source>
</evidence>
<dbReference type="FunFam" id="3.40.309.10:FF:000006">
    <property type="entry name" value="Gamma-glutamyl phosphate reductase"/>
    <property type="match status" value="1"/>
</dbReference>
<dbReference type="InterPro" id="IPR012134">
    <property type="entry name" value="Glu-5-SA_DH"/>
</dbReference>
<keyword evidence="3 7" id="KW-0641">Proline biosynthesis</keyword>
<evidence type="ECO:0000256" key="3">
    <source>
        <dbReference type="ARBA" id="ARBA00022650"/>
    </source>
</evidence>
<evidence type="ECO:0000256" key="2">
    <source>
        <dbReference type="ARBA" id="ARBA00022605"/>
    </source>
</evidence>
<dbReference type="GO" id="GO:0055129">
    <property type="term" value="P:L-proline biosynthetic process"/>
    <property type="evidence" value="ECO:0007669"/>
    <property type="project" value="UniProtKB-UniRule"/>
</dbReference>
<keyword evidence="7" id="KW-0963">Cytoplasm</keyword>
<keyword evidence="5 7" id="KW-0560">Oxidoreductase</keyword>
<dbReference type="PIRSF" id="PIRSF000151">
    <property type="entry name" value="GPR"/>
    <property type="match status" value="1"/>
</dbReference>
<keyword evidence="9" id="KW-1185">Reference proteome</keyword>
<dbReference type="Proteomes" id="UP000077734">
    <property type="component" value="Unassembled WGS sequence"/>
</dbReference>
<keyword evidence="2 7" id="KW-0028">Amino-acid biosynthesis</keyword>
<dbReference type="GO" id="GO:0004350">
    <property type="term" value="F:glutamate-5-semialdehyde dehydrogenase activity"/>
    <property type="evidence" value="ECO:0007669"/>
    <property type="project" value="UniProtKB-UniRule"/>
</dbReference>
<comment type="similarity">
    <text evidence="7">Belongs to the gamma-glutamyl phosphate reductase family.</text>
</comment>
<comment type="pathway">
    <text evidence="1 7">Amino-acid biosynthesis; L-proline biosynthesis; L-glutamate 5-semialdehyde from L-glutamate: step 2/2.</text>
</comment>
<name>A0A291IK29_9GAMM</name>
<sequence>MLQSINSSSIPDIARQSRLAARQLAPASDAQRNLALAKMAEALQAVRARVLAVNAEEVAAARDAGQTEAMVKRLTIDDKMFDYMLSRLKKVAQLPDPLNRILTGHTNPAGLRVYKKSVPLGVIGMIYESRPNVTTDAAGVCIKSGNAVILRGGSEAMQTNAILTDAMVEGLVAAGLPQHAIQIVRTPGHEAVGELLQQDRYIDVLIPRGGKSLIKRIAEGTRIPVIKHYDGICHLYLAADAEPDKAVALAVNSKCQSVQVCNALETLLVDTACAERLLPLLYEAFNAQQIELRGCEQTLQLLPGIAAATEEDWSTEYLAPILSVKIVAGIQQAIAHINHYGSGHTDGIVTQSLSLARQFEEQVDSASVMINASTRLSGGGDYSLGSVVGISTDKLHVRGPVGPEGLTTYKWVAVGDGHLRE</sequence>
<evidence type="ECO:0000256" key="1">
    <source>
        <dbReference type="ARBA" id="ARBA00004985"/>
    </source>
</evidence>
<dbReference type="HAMAP" id="MF_00412">
    <property type="entry name" value="ProA"/>
    <property type="match status" value="1"/>
</dbReference>